<gene>
    <name evidence="20" type="ordered locus">Ctha_0552</name>
</gene>
<evidence type="ECO:0000259" key="19">
    <source>
        <dbReference type="PROSITE" id="PS50846"/>
    </source>
</evidence>
<feature type="domain" description="HMA" evidence="19">
    <location>
        <begin position="11"/>
        <end position="77"/>
    </location>
</feature>
<feature type="transmembrane region" description="Helical" evidence="18">
    <location>
        <begin position="284"/>
        <end position="305"/>
    </location>
</feature>
<evidence type="ECO:0000256" key="13">
    <source>
        <dbReference type="ARBA" id="ARBA00022967"/>
    </source>
</evidence>
<dbReference type="FunFam" id="3.30.70.100:FF:000001">
    <property type="entry name" value="ATPase copper transporting beta"/>
    <property type="match status" value="1"/>
</dbReference>
<dbReference type="FunFam" id="2.70.150.10:FF:000020">
    <property type="entry name" value="Copper-exporting P-type ATPase A"/>
    <property type="match status" value="1"/>
</dbReference>
<evidence type="ECO:0000256" key="15">
    <source>
        <dbReference type="ARBA" id="ARBA00023008"/>
    </source>
</evidence>
<evidence type="ECO:0000256" key="14">
    <source>
        <dbReference type="ARBA" id="ARBA00022989"/>
    </source>
</evidence>
<evidence type="ECO:0000313" key="20">
    <source>
        <dbReference type="EMBL" id="ACF13023.1"/>
    </source>
</evidence>
<dbReference type="AlphaFoldDB" id="B3QV69"/>
<dbReference type="EC" id="7.2.2.8" evidence="3"/>
<dbReference type="GO" id="GO:0016887">
    <property type="term" value="F:ATP hydrolysis activity"/>
    <property type="evidence" value="ECO:0007669"/>
    <property type="project" value="InterPro"/>
</dbReference>
<keyword evidence="5 18" id="KW-1003">Cell membrane</keyword>
<evidence type="ECO:0000256" key="8">
    <source>
        <dbReference type="ARBA" id="ARBA00022737"/>
    </source>
</evidence>
<keyword evidence="8" id="KW-0677">Repeat</keyword>
<evidence type="ECO:0000256" key="2">
    <source>
        <dbReference type="ARBA" id="ARBA00006024"/>
    </source>
</evidence>
<feature type="domain" description="HMA" evidence="19">
    <location>
        <begin position="131"/>
        <end position="197"/>
    </location>
</feature>
<dbReference type="NCBIfam" id="TIGR01525">
    <property type="entry name" value="ATPase-IB_hvy"/>
    <property type="match status" value="1"/>
</dbReference>
<dbReference type="GO" id="GO:0043682">
    <property type="term" value="F:P-type divalent copper transporter activity"/>
    <property type="evidence" value="ECO:0007669"/>
    <property type="project" value="TreeGrafter"/>
</dbReference>
<sequence>MATSKGKGNLESITLSVAGMSCMNCVRSVASALNNLAGVQNAKVSLEEHSATVEYFSDLVSVDDLKTAVRNAGFSAEKQEAGLKKPIEAPLAFALELPVFSAETTMKQAAIAKIETAEKNAEPSDGKSATESLTLLIGGMHCAACVGKVETALQRTNGVRRAAVNLAMETATVEFFPDQCTPEALLETITGAGYEATLPDTNSAAEAAEADEREKEAAFERHKKLTIFSAVLTAVIMAISMSMMLPAIGKTLNAQVANYLLFFLTLPVVAWCGRQFFISAWKNLLHFSASMDTLIAVGTGSAFLYSTAVTFFPDLFSNIGRAGHVYFDTSATIITLILFGRLLEQRAKTRASEAVKKLAKLSAKTARVVRNGIEHELPIAQVMKGDTLIVRPGEKIATDGKIIDGASSVDESMMTGESLPAEKTADDEVIGGTLNKNGSFRFRATKVGKDTMLAQMIRLVGEAQGSKAPIQRLADTVSAYFVPTVVLIALATFGIWFFAAAPEIRLSMALVNFVSVLIIACPCALGLATPAAVTVAAGRGAELGILFKNAESLETAEKIQTVVLDKTGTITEGKPRVIDFEVAHENESGINELLSLLLAIESRSEHPLADAIRTYAESQNAKPLLLEHFQAIEGKGAKGSVSGKSVAVGNAALMADEKIQIPFELAEKASRFAKDGKSVVFMGINGKAAAVMSLADALKPDSKQAVTMLKSLGMKVIMLTGDGKETAAKIAHEAGISEFRAEVLPAEKVEMVKSLQAKDQRVAMIGDGINDAPALAQADVGIAIGTGTDIAISAADVTLVKGSLLTAAETFRLSRRTMHTIRQNLFFAFIYNTFGIPIAAGVLYPFAGILLSPIFAAMAMAMAMSSVSVLGNSLRLKKYQP</sequence>
<dbReference type="Pfam" id="PF00702">
    <property type="entry name" value="Hydrolase"/>
    <property type="match status" value="1"/>
</dbReference>
<dbReference type="PROSITE" id="PS50846">
    <property type="entry name" value="HMA_2"/>
    <property type="match status" value="2"/>
</dbReference>
<keyword evidence="11 18" id="KW-0067">ATP-binding</keyword>
<keyword evidence="7 18" id="KW-0479">Metal-binding</keyword>
<dbReference type="PANTHER" id="PTHR43520:SF8">
    <property type="entry name" value="P-TYPE CU(+) TRANSPORTER"/>
    <property type="match status" value="1"/>
</dbReference>
<protein>
    <recommendedName>
        <fullName evidence="3">P-type Cu(+) transporter</fullName>
        <ecNumber evidence="3">7.2.2.8</ecNumber>
    </recommendedName>
</protein>
<dbReference type="Proteomes" id="UP000001208">
    <property type="component" value="Chromosome"/>
</dbReference>
<keyword evidence="14 18" id="KW-1133">Transmembrane helix</keyword>
<dbReference type="InterPro" id="IPR044492">
    <property type="entry name" value="P_typ_ATPase_HD_dom"/>
</dbReference>
<feature type="transmembrane region" description="Helical" evidence="18">
    <location>
        <begin position="325"/>
        <end position="343"/>
    </location>
</feature>
<dbReference type="Gene3D" id="3.40.1110.10">
    <property type="entry name" value="Calcium-transporting ATPase, cytoplasmic domain N"/>
    <property type="match status" value="1"/>
</dbReference>
<keyword evidence="12" id="KW-0460">Magnesium</keyword>
<dbReference type="InterPro" id="IPR027256">
    <property type="entry name" value="P-typ_ATPase_IB"/>
</dbReference>
<feature type="transmembrane region" description="Helical" evidence="18">
    <location>
        <begin position="825"/>
        <end position="844"/>
    </location>
</feature>
<reference evidence="20 21" key="1">
    <citation type="submission" date="2008-06" db="EMBL/GenBank/DDBJ databases">
        <title>Complete sequence of Chloroherpeton thalassium ATCC 35110.</title>
        <authorList>
            <consortium name="US DOE Joint Genome Institute"/>
            <person name="Lucas S."/>
            <person name="Copeland A."/>
            <person name="Lapidus A."/>
            <person name="Glavina del Rio T."/>
            <person name="Dalin E."/>
            <person name="Tice H."/>
            <person name="Bruce D."/>
            <person name="Goodwin L."/>
            <person name="Pitluck S."/>
            <person name="Schmutz J."/>
            <person name="Larimer F."/>
            <person name="Land M."/>
            <person name="Hauser L."/>
            <person name="Kyrpides N."/>
            <person name="Mikhailova N."/>
            <person name="Liu Z."/>
            <person name="Li T."/>
            <person name="Zhao F."/>
            <person name="Overmann J."/>
            <person name="Bryant D.A."/>
            <person name="Richardson P."/>
        </authorList>
    </citation>
    <scope>NUCLEOTIDE SEQUENCE [LARGE SCALE GENOMIC DNA]</scope>
    <source>
        <strain evidence="21">ATCC 35110 / GB-78</strain>
    </source>
</reference>
<dbReference type="SFLD" id="SFLDG00002">
    <property type="entry name" value="C1.7:_P-type_atpase_like"/>
    <property type="match status" value="1"/>
</dbReference>
<keyword evidence="4" id="KW-0813">Transport</keyword>
<dbReference type="InterPro" id="IPR023298">
    <property type="entry name" value="ATPase_P-typ_TM_dom_sf"/>
</dbReference>
<keyword evidence="6 18" id="KW-0812">Transmembrane</keyword>
<dbReference type="Pfam" id="PF00403">
    <property type="entry name" value="HMA"/>
    <property type="match status" value="2"/>
</dbReference>
<dbReference type="GO" id="GO:0005507">
    <property type="term" value="F:copper ion binding"/>
    <property type="evidence" value="ECO:0007669"/>
    <property type="project" value="InterPro"/>
</dbReference>
<evidence type="ECO:0000256" key="17">
    <source>
        <dbReference type="ARBA" id="ARBA00023136"/>
    </source>
</evidence>
<dbReference type="Gene3D" id="2.70.150.10">
    <property type="entry name" value="Calcium-transporting ATPase, cytoplasmic transduction domain A"/>
    <property type="match status" value="1"/>
</dbReference>
<dbReference type="InterPro" id="IPR006121">
    <property type="entry name" value="HMA_dom"/>
</dbReference>
<dbReference type="STRING" id="517418.Ctha_0552"/>
<evidence type="ECO:0000256" key="6">
    <source>
        <dbReference type="ARBA" id="ARBA00022692"/>
    </source>
</evidence>
<keyword evidence="9 18" id="KW-0547">Nucleotide-binding</keyword>
<keyword evidence="10" id="KW-0187">Copper transport</keyword>
<evidence type="ECO:0000313" key="21">
    <source>
        <dbReference type="Proteomes" id="UP000001208"/>
    </source>
</evidence>
<evidence type="ECO:0000256" key="16">
    <source>
        <dbReference type="ARBA" id="ARBA00023065"/>
    </source>
</evidence>
<dbReference type="InterPro" id="IPR001757">
    <property type="entry name" value="P_typ_ATPase"/>
</dbReference>
<organism evidence="20 21">
    <name type="scientific">Chloroherpeton thalassium (strain ATCC 35110 / GB-78)</name>
    <dbReference type="NCBI Taxonomy" id="517418"/>
    <lineage>
        <taxon>Bacteria</taxon>
        <taxon>Pseudomonadati</taxon>
        <taxon>Chlorobiota</taxon>
        <taxon>Chlorobiia</taxon>
        <taxon>Chlorobiales</taxon>
        <taxon>Chloroherpetonaceae</taxon>
        <taxon>Chloroherpeton</taxon>
    </lineage>
</organism>
<dbReference type="GO" id="GO:0005886">
    <property type="term" value="C:plasma membrane"/>
    <property type="evidence" value="ECO:0007669"/>
    <property type="project" value="UniProtKB-SubCell"/>
</dbReference>
<dbReference type="PANTHER" id="PTHR43520">
    <property type="entry name" value="ATP7, ISOFORM B"/>
    <property type="match status" value="1"/>
</dbReference>
<dbReference type="Gene3D" id="3.30.70.100">
    <property type="match status" value="2"/>
</dbReference>
<feature type="transmembrane region" description="Helical" evidence="18">
    <location>
        <begin position="513"/>
        <end position="538"/>
    </location>
</feature>
<dbReference type="SUPFAM" id="SSF56784">
    <property type="entry name" value="HAD-like"/>
    <property type="match status" value="1"/>
</dbReference>
<dbReference type="FunFam" id="3.30.70.100:FF:000005">
    <property type="entry name" value="Copper-exporting P-type ATPase A"/>
    <property type="match status" value="1"/>
</dbReference>
<feature type="transmembrane region" description="Helical" evidence="18">
    <location>
        <begin position="850"/>
        <end position="871"/>
    </location>
</feature>
<dbReference type="PROSITE" id="PS00154">
    <property type="entry name" value="ATPASE_E1_E2"/>
    <property type="match status" value="1"/>
</dbReference>
<keyword evidence="21" id="KW-1185">Reference proteome</keyword>
<dbReference type="GO" id="GO:0055070">
    <property type="term" value="P:copper ion homeostasis"/>
    <property type="evidence" value="ECO:0007669"/>
    <property type="project" value="TreeGrafter"/>
</dbReference>
<dbReference type="SFLD" id="SFLDS00003">
    <property type="entry name" value="Haloacid_Dehalogenase"/>
    <property type="match status" value="1"/>
</dbReference>
<dbReference type="PRINTS" id="PR00119">
    <property type="entry name" value="CATATPASE"/>
</dbReference>
<dbReference type="InterPro" id="IPR059000">
    <property type="entry name" value="ATPase_P-type_domA"/>
</dbReference>
<dbReference type="GO" id="GO:0005524">
    <property type="term" value="F:ATP binding"/>
    <property type="evidence" value="ECO:0007669"/>
    <property type="project" value="UniProtKB-UniRule"/>
</dbReference>
<keyword evidence="17 18" id="KW-0472">Membrane</keyword>
<dbReference type="RefSeq" id="WP_012499107.1">
    <property type="nucleotide sequence ID" value="NC_011026.1"/>
</dbReference>
<proteinExistence type="inferred from homology"/>
<accession>B3QV69</accession>
<keyword evidence="16" id="KW-0406">Ion transport</keyword>
<dbReference type="GO" id="GO:0060003">
    <property type="term" value="P:copper ion export"/>
    <property type="evidence" value="ECO:0007669"/>
    <property type="project" value="UniProtKB-ARBA"/>
</dbReference>
<evidence type="ECO:0000256" key="18">
    <source>
        <dbReference type="RuleBase" id="RU362081"/>
    </source>
</evidence>
<evidence type="ECO:0000256" key="12">
    <source>
        <dbReference type="ARBA" id="ARBA00022842"/>
    </source>
</evidence>
<feature type="transmembrane region" description="Helical" evidence="18">
    <location>
        <begin position="225"/>
        <end position="248"/>
    </location>
</feature>
<dbReference type="InterPro" id="IPR023299">
    <property type="entry name" value="ATPase_P-typ_cyto_dom_N"/>
</dbReference>
<dbReference type="SUPFAM" id="SSF55008">
    <property type="entry name" value="HMA, heavy metal-associated domain"/>
    <property type="match status" value="2"/>
</dbReference>
<dbReference type="Gene3D" id="3.40.50.1000">
    <property type="entry name" value="HAD superfamily/HAD-like"/>
    <property type="match status" value="1"/>
</dbReference>
<dbReference type="InterPro" id="IPR023214">
    <property type="entry name" value="HAD_sf"/>
</dbReference>
<dbReference type="PROSITE" id="PS51257">
    <property type="entry name" value="PROKAR_LIPOPROTEIN"/>
    <property type="match status" value="1"/>
</dbReference>
<keyword evidence="13" id="KW-1278">Translocase</keyword>
<evidence type="ECO:0000256" key="4">
    <source>
        <dbReference type="ARBA" id="ARBA00022448"/>
    </source>
</evidence>
<dbReference type="eggNOG" id="COG2217">
    <property type="taxonomic scope" value="Bacteria"/>
</dbReference>
<dbReference type="NCBIfam" id="TIGR01494">
    <property type="entry name" value="ATPase_P-type"/>
    <property type="match status" value="1"/>
</dbReference>
<keyword evidence="15" id="KW-0186">Copper</keyword>
<evidence type="ECO:0000256" key="11">
    <source>
        <dbReference type="ARBA" id="ARBA00022840"/>
    </source>
</evidence>
<comment type="subcellular location">
    <subcellularLocation>
        <location evidence="1">Cell membrane</location>
        <topology evidence="1">Multi-pass membrane protein</topology>
    </subcellularLocation>
</comment>
<evidence type="ECO:0000256" key="1">
    <source>
        <dbReference type="ARBA" id="ARBA00004651"/>
    </source>
</evidence>
<evidence type="ECO:0000256" key="3">
    <source>
        <dbReference type="ARBA" id="ARBA00012517"/>
    </source>
</evidence>
<feature type="transmembrane region" description="Helical" evidence="18">
    <location>
        <begin position="477"/>
        <end position="501"/>
    </location>
</feature>
<dbReference type="GO" id="GO:0140581">
    <property type="term" value="F:P-type monovalent copper transporter activity"/>
    <property type="evidence" value="ECO:0007669"/>
    <property type="project" value="UniProtKB-EC"/>
</dbReference>
<evidence type="ECO:0000256" key="7">
    <source>
        <dbReference type="ARBA" id="ARBA00022723"/>
    </source>
</evidence>
<dbReference type="InterPro" id="IPR006122">
    <property type="entry name" value="HMA_Cu_ion-bd"/>
</dbReference>
<evidence type="ECO:0000256" key="5">
    <source>
        <dbReference type="ARBA" id="ARBA00022475"/>
    </source>
</evidence>
<feature type="transmembrane region" description="Helical" evidence="18">
    <location>
        <begin position="254"/>
        <end position="272"/>
    </location>
</feature>
<dbReference type="Pfam" id="PF00122">
    <property type="entry name" value="E1-E2_ATPase"/>
    <property type="match status" value="1"/>
</dbReference>
<dbReference type="SUPFAM" id="SSF81665">
    <property type="entry name" value="Calcium ATPase, transmembrane domain M"/>
    <property type="match status" value="1"/>
</dbReference>
<dbReference type="InterPro" id="IPR036163">
    <property type="entry name" value="HMA_dom_sf"/>
</dbReference>
<dbReference type="PRINTS" id="PR00943">
    <property type="entry name" value="CUATPASE"/>
</dbReference>
<dbReference type="NCBIfam" id="TIGR00003">
    <property type="entry name" value="copper ion binding protein"/>
    <property type="match status" value="2"/>
</dbReference>
<dbReference type="InterPro" id="IPR018303">
    <property type="entry name" value="ATPase_P-typ_P_site"/>
</dbReference>
<dbReference type="EMBL" id="CP001100">
    <property type="protein sequence ID" value="ACF13023.1"/>
    <property type="molecule type" value="Genomic_DNA"/>
</dbReference>
<evidence type="ECO:0000256" key="9">
    <source>
        <dbReference type="ARBA" id="ARBA00022741"/>
    </source>
</evidence>
<dbReference type="InterPro" id="IPR008250">
    <property type="entry name" value="ATPase_P-typ_transduc_dom_A_sf"/>
</dbReference>
<dbReference type="OrthoDB" id="9770315at2"/>
<comment type="similarity">
    <text evidence="2 18">Belongs to the cation transport ATPase (P-type) (TC 3.A.3) family. Type IB subfamily.</text>
</comment>
<dbReference type="InterPro" id="IPR017969">
    <property type="entry name" value="Heavy-metal-associated_CS"/>
</dbReference>
<dbReference type="InterPro" id="IPR036412">
    <property type="entry name" value="HAD-like_sf"/>
</dbReference>
<name>B3QV69_CHLT3</name>
<evidence type="ECO:0000256" key="10">
    <source>
        <dbReference type="ARBA" id="ARBA00022796"/>
    </source>
</evidence>
<dbReference type="SUPFAM" id="SSF81653">
    <property type="entry name" value="Calcium ATPase, transduction domain A"/>
    <property type="match status" value="1"/>
</dbReference>
<dbReference type="CDD" id="cd00371">
    <property type="entry name" value="HMA"/>
    <property type="match status" value="2"/>
</dbReference>
<dbReference type="HOGENOM" id="CLU_001771_0_3_10"/>
<dbReference type="KEGG" id="cts:Ctha_0552"/>
<dbReference type="PROSITE" id="PS01047">
    <property type="entry name" value="HMA_1"/>
    <property type="match status" value="2"/>
</dbReference>
<dbReference type="NCBIfam" id="TIGR01511">
    <property type="entry name" value="ATPase-IB1_Cu"/>
    <property type="match status" value="1"/>
</dbReference>
<dbReference type="CDD" id="cd02094">
    <property type="entry name" value="P-type_ATPase_Cu-like"/>
    <property type="match status" value="1"/>
</dbReference>
<dbReference type="SFLD" id="SFLDF00027">
    <property type="entry name" value="p-type_atpase"/>
    <property type="match status" value="1"/>
</dbReference>